<reference evidence="2 3" key="1">
    <citation type="submission" date="2016-02" db="EMBL/GenBank/DDBJ databases">
        <title>Discovery of a natural microsporidian pathogen with a broad tissue tropism in Caenorhabditis elegans.</title>
        <authorList>
            <person name="Luallen R.J."/>
            <person name="Reinke A.W."/>
            <person name="Tong L."/>
            <person name="Botts M.R."/>
            <person name="Felix M.-A."/>
            <person name="Troemel E.R."/>
        </authorList>
    </citation>
    <scope>NUCLEOTIDE SEQUENCE [LARGE SCALE GENOMIC DNA]</scope>
    <source>
        <strain evidence="2 3">JUm2807</strain>
    </source>
</reference>
<dbReference type="AlphaFoldDB" id="A0A177EAX0"/>
<dbReference type="Proteomes" id="UP000185944">
    <property type="component" value="Unassembled WGS sequence"/>
</dbReference>
<evidence type="ECO:0000256" key="1">
    <source>
        <dbReference type="SAM" id="MobiDB-lite"/>
    </source>
</evidence>
<dbReference type="VEuPathDB" id="MicrosporidiaDB:NEDG_01226"/>
<evidence type="ECO:0000313" key="2">
    <source>
        <dbReference type="EMBL" id="OAG29087.1"/>
    </source>
</evidence>
<evidence type="ECO:0000313" key="3">
    <source>
        <dbReference type="Proteomes" id="UP000185944"/>
    </source>
</evidence>
<keyword evidence="3" id="KW-1185">Reference proteome</keyword>
<protein>
    <submittedName>
        <fullName evidence="2">Uncharacterized protein</fullName>
    </submittedName>
</protein>
<comment type="caution">
    <text evidence="2">The sequence shown here is derived from an EMBL/GenBank/DDBJ whole genome shotgun (WGS) entry which is preliminary data.</text>
</comment>
<dbReference type="EMBL" id="LTDL01000042">
    <property type="protein sequence ID" value="OAG29087.1"/>
    <property type="molecule type" value="Genomic_DNA"/>
</dbReference>
<accession>A0A177EAX0</accession>
<proteinExistence type="predicted"/>
<sequence>MIEDPHDQILEVEKAHTKEQQKEHTAEILSAINTLKHQNDGQAISGLEGLYQKVSELDAAIDKAKKVVQVAPGLIESVKALSENPIVKKLIKKKPPARRDRTLFDFVGEGEDIGEGDEQAADQAKDTDQAKHKDSGEAKDADQAKHKAKDTDQAKDEAKDADQAKHKAKDKDGTSTKDTDQAKEETKDVHSTSTKDTDKAQKQTKDSGETKKQVKNKDKNSDMSKNKP</sequence>
<organism evidence="2 3">
    <name type="scientific">Nematocida displodere</name>
    <dbReference type="NCBI Taxonomy" id="1805483"/>
    <lineage>
        <taxon>Eukaryota</taxon>
        <taxon>Fungi</taxon>
        <taxon>Fungi incertae sedis</taxon>
        <taxon>Microsporidia</taxon>
        <taxon>Nematocida</taxon>
    </lineage>
</organism>
<dbReference type="RefSeq" id="XP_067543832.1">
    <property type="nucleotide sequence ID" value="XM_067688644.1"/>
</dbReference>
<dbReference type="GeneID" id="93647576"/>
<gene>
    <name evidence="2" type="ORF">NEDG_01226</name>
</gene>
<name>A0A177EAX0_9MICR</name>
<feature type="compositionally biased region" description="Acidic residues" evidence="1">
    <location>
        <begin position="108"/>
        <end position="120"/>
    </location>
</feature>
<feature type="compositionally biased region" description="Basic and acidic residues" evidence="1">
    <location>
        <begin position="123"/>
        <end position="228"/>
    </location>
</feature>
<feature type="region of interest" description="Disordered" evidence="1">
    <location>
        <begin position="91"/>
        <end position="228"/>
    </location>
</feature>